<feature type="region of interest" description="Disordered" evidence="1">
    <location>
        <begin position="37"/>
        <end position="98"/>
    </location>
</feature>
<keyword evidence="3" id="KW-1185">Reference proteome</keyword>
<gene>
    <name evidence="2" type="ORF">FNV43_RR16289</name>
</gene>
<evidence type="ECO:0000313" key="3">
    <source>
        <dbReference type="Proteomes" id="UP000796880"/>
    </source>
</evidence>
<comment type="caution">
    <text evidence="2">The sequence shown here is derived from an EMBL/GenBank/DDBJ whole genome shotgun (WGS) entry which is preliminary data.</text>
</comment>
<reference evidence="2" key="1">
    <citation type="submission" date="2020-03" db="EMBL/GenBank/DDBJ databases">
        <title>A high-quality chromosome-level genome assembly of a woody plant with both climbing and erect habits, Rhamnella rubrinervis.</title>
        <authorList>
            <person name="Lu Z."/>
            <person name="Yang Y."/>
            <person name="Zhu X."/>
            <person name="Sun Y."/>
        </authorList>
    </citation>
    <scope>NUCLEOTIDE SEQUENCE</scope>
    <source>
        <strain evidence="2">BYM</strain>
        <tissue evidence="2">Leaf</tissue>
    </source>
</reference>
<proteinExistence type="predicted"/>
<accession>A0A8K0MD11</accession>
<feature type="compositionally biased region" description="Low complexity" evidence="1">
    <location>
        <begin position="88"/>
        <end position="98"/>
    </location>
</feature>
<protein>
    <submittedName>
        <fullName evidence="2">Uncharacterized protein</fullName>
    </submittedName>
</protein>
<name>A0A8K0MD11_9ROSA</name>
<dbReference type="AlphaFoldDB" id="A0A8K0MD11"/>
<dbReference type="EMBL" id="VOIH02000007">
    <property type="protein sequence ID" value="KAF3442373.1"/>
    <property type="molecule type" value="Genomic_DNA"/>
</dbReference>
<evidence type="ECO:0000256" key="1">
    <source>
        <dbReference type="SAM" id="MobiDB-lite"/>
    </source>
</evidence>
<organism evidence="2 3">
    <name type="scientific">Rhamnella rubrinervis</name>
    <dbReference type="NCBI Taxonomy" id="2594499"/>
    <lineage>
        <taxon>Eukaryota</taxon>
        <taxon>Viridiplantae</taxon>
        <taxon>Streptophyta</taxon>
        <taxon>Embryophyta</taxon>
        <taxon>Tracheophyta</taxon>
        <taxon>Spermatophyta</taxon>
        <taxon>Magnoliopsida</taxon>
        <taxon>eudicotyledons</taxon>
        <taxon>Gunneridae</taxon>
        <taxon>Pentapetalae</taxon>
        <taxon>rosids</taxon>
        <taxon>fabids</taxon>
        <taxon>Rosales</taxon>
        <taxon>Rhamnaceae</taxon>
        <taxon>rhamnoid group</taxon>
        <taxon>Rhamneae</taxon>
        <taxon>Rhamnella</taxon>
    </lineage>
</organism>
<evidence type="ECO:0000313" key="2">
    <source>
        <dbReference type="EMBL" id="KAF3442373.1"/>
    </source>
</evidence>
<dbReference type="Proteomes" id="UP000796880">
    <property type="component" value="Unassembled WGS sequence"/>
</dbReference>
<sequence>MALVLASSSFTMPKTNVVRMPTYKPCNHRLAVIKCGRKPPRHDVSHGPGGGNINSTTPKRKENDSSGLNSNAESIVKKSDGGLGGGASKNTSTAAANN</sequence>